<evidence type="ECO:0000256" key="3">
    <source>
        <dbReference type="ARBA" id="ARBA00022679"/>
    </source>
</evidence>
<comment type="catalytic activity">
    <reaction evidence="11">
        <text>L-lysyl-[protein] + acetyl-CoA = N(6)-acetyl-L-lysyl-[protein] + CoA + H(+)</text>
        <dbReference type="Rhea" id="RHEA:45948"/>
        <dbReference type="Rhea" id="RHEA-COMP:9752"/>
        <dbReference type="Rhea" id="RHEA-COMP:10731"/>
        <dbReference type="ChEBI" id="CHEBI:15378"/>
        <dbReference type="ChEBI" id="CHEBI:29969"/>
        <dbReference type="ChEBI" id="CHEBI:57287"/>
        <dbReference type="ChEBI" id="CHEBI:57288"/>
        <dbReference type="ChEBI" id="CHEBI:61930"/>
        <dbReference type="EC" id="2.3.1.48"/>
    </reaction>
</comment>
<keyword evidence="6" id="KW-0862">Zinc</keyword>
<dbReference type="Pfam" id="PF02135">
    <property type="entry name" value="zf-TAZ"/>
    <property type="match status" value="1"/>
</dbReference>
<dbReference type="RefSeq" id="XP_056843828.1">
    <property type="nucleotide sequence ID" value="XM_056987848.1"/>
</dbReference>
<dbReference type="InterPro" id="IPR000197">
    <property type="entry name" value="Znf_TAZ"/>
</dbReference>
<dbReference type="GO" id="GO:0008270">
    <property type="term" value="F:zinc ion binding"/>
    <property type="evidence" value="ECO:0007669"/>
    <property type="project" value="UniProtKB-KW"/>
</dbReference>
<dbReference type="GO" id="GO:0004402">
    <property type="term" value="F:histone acetyltransferase activity"/>
    <property type="evidence" value="ECO:0007669"/>
    <property type="project" value="InterPro"/>
</dbReference>
<dbReference type="GO" id="GO:0000123">
    <property type="term" value="C:histone acetyltransferase complex"/>
    <property type="evidence" value="ECO:0007669"/>
    <property type="project" value="TreeGrafter"/>
</dbReference>
<dbReference type="GeneID" id="130504344"/>
<dbReference type="EC" id="2.3.1.48" evidence="2"/>
<comment type="subcellular location">
    <subcellularLocation>
        <location evidence="1">Nucleus</location>
    </subcellularLocation>
</comment>
<proteinExistence type="predicted"/>
<organism evidence="13 15">
    <name type="scientific">Raphanus sativus</name>
    <name type="common">Radish</name>
    <name type="synonym">Raphanus raphanistrum var. sativus</name>
    <dbReference type="NCBI Taxonomy" id="3726"/>
    <lineage>
        <taxon>Eukaryota</taxon>
        <taxon>Viridiplantae</taxon>
        <taxon>Streptophyta</taxon>
        <taxon>Embryophyta</taxon>
        <taxon>Tracheophyta</taxon>
        <taxon>Spermatophyta</taxon>
        <taxon>Magnoliopsida</taxon>
        <taxon>eudicotyledons</taxon>
        <taxon>Gunneridae</taxon>
        <taxon>Pentapetalae</taxon>
        <taxon>rosids</taxon>
        <taxon>malvids</taxon>
        <taxon>Brassicales</taxon>
        <taxon>Brassicaceae</taxon>
        <taxon>Brassiceae</taxon>
        <taxon>Raphanus</taxon>
    </lineage>
</organism>
<accession>A0A9W3CU17</accession>
<evidence type="ECO:0000256" key="6">
    <source>
        <dbReference type="ARBA" id="ARBA00022833"/>
    </source>
</evidence>
<keyword evidence="7" id="KW-0156">Chromatin regulator</keyword>
<keyword evidence="4" id="KW-0479">Metal-binding</keyword>
<reference evidence="14 15" key="2">
    <citation type="submission" date="2025-04" db="UniProtKB">
        <authorList>
            <consortium name="RefSeq"/>
        </authorList>
    </citation>
    <scope>IDENTIFICATION</scope>
    <source>
        <tissue evidence="14 15">Leaf</tissue>
    </source>
</reference>
<protein>
    <recommendedName>
        <fullName evidence="2">histone acetyltransferase</fullName>
        <ecNumber evidence="2">2.3.1.48</ecNumber>
    </recommendedName>
</protein>
<dbReference type="PROSITE" id="PS50134">
    <property type="entry name" value="ZF_TAZ"/>
    <property type="match status" value="1"/>
</dbReference>
<feature type="domain" description="TAZ-type" evidence="12">
    <location>
        <begin position="81"/>
        <end position="165"/>
    </location>
</feature>
<dbReference type="KEGG" id="rsz:130496084"/>
<dbReference type="RefSeq" id="XP_056854939.1">
    <property type="nucleotide sequence ID" value="XM_056998959.1"/>
</dbReference>
<keyword evidence="8" id="KW-0805">Transcription regulation</keyword>
<evidence type="ECO:0000256" key="11">
    <source>
        <dbReference type="ARBA" id="ARBA00048017"/>
    </source>
</evidence>
<dbReference type="Gene3D" id="1.20.1020.10">
    <property type="entry name" value="TAZ domain"/>
    <property type="match status" value="1"/>
</dbReference>
<evidence type="ECO:0000256" key="9">
    <source>
        <dbReference type="ARBA" id="ARBA00023163"/>
    </source>
</evidence>
<evidence type="ECO:0000256" key="8">
    <source>
        <dbReference type="ARBA" id="ARBA00023015"/>
    </source>
</evidence>
<dbReference type="SUPFAM" id="SSF57933">
    <property type="entry name" value="TAZ domain"/>
    <property type="match status" value="1"/>
</dbReference>
<keyword evidence="5" id="KW-0863">Zinc-finger</keyword>
<dbReference type="GO" id="GO:0003713">
    <property type="term" value="F:transcription coactivator activity"/>
    <property type="evidence" value="ECO:0007669"/>
    <property type="project" value="TreeGrafter"/>
</dbReference>
<dbReference type="Proteomes" id="UP000504610">
    <property type="component" value="Chromosome 6"/>
</dbReference>
<evidence type="ECO:0000256" key="4">
    <source>
        <dbReference type="ARBA" id="ARBA00022723"/>
    </source>
</evidence>
<evidence type="ECO:0000259" key="12">
    <source>
        <dbReference type="PROSITE" id="PS50134"/>
    </source>
</evidence>
<evidence type="ECO:0000313" key="13">
    <source>
        <dbReference type="Proteomes" id="UP000504610"/>
    </source>
</evidence>
<evidence type="ECO:0000256" key="5">
    <source>
        <dbReference type="ARBA" id="ARBA00022771"/>
    </source>
</evidence>
<evidence type="ECO:0000256" key="1">
    <source>
        <dbReference type="ARBA" id="ARBA00004123"/>
    </source>
</evidence>
<dbReference type="AlphaFoldDB" id="A0A9W3CU17"/>
<dbReference type="GO" id="GO:0005667">
    <property type="term" value="C:transcription regulator complex"/>
    <property type="evidence" value="ECO:0007669"/>
    <property type="project" value="TreeGrafter"/>
</dbReference>
<gene>
    <name evidence="15" type="primary">LOC130504344</name>
    <name evidence="14" type="synonym">LOC130496084</name>
</gene>
<evidence type="ECO:0000256" key="2">
    <source>
        <dbReference type="ARBA" id="ARBA00013184"/>
    </source>
</evidence>
<dbReference type="InterPro" id="IPR013178">
    <property type="entry name" value="Histone_AcTrfase_Rtt109/CBP"/>
</dbReference>
<evidence type="ECO:0000313" key="14">
    <source>
        <dbReference type="RefSeq" id="XP_056843828.1"/>
    </source>
</evidence>
<evidence type="ECO:0000313" key="15">
    <source>
        <dbReference type="RefSeq" id="XP_056854939.1"/>
    </source>
</evidence>
<dbReference type="PANTHER" id="PTHR13808">
    <property type="entry name" value="CBP/P300-RELATED"/>
    <property type="match status" value="1"/>
</dbReference>
<keyword evidence="13" id="KW-1185">Reference proteome</keyword>
<dbReference type="SMART" id="SM00551">
    <property type="entry name" value="ZnF_TAZ"/>
    <property type="match status" value="1"/>
</dbReference>
<keyword evidence="10" id="KW-0539">Nucleus</keyword>
<dbReference type="KEGG" id="rsz:130504344"/>
<sequence length="173" mass="19522">MSSSSEEWNGNYLMIDVASSSECDGDSWFEMMSVKISKCSCCEEEEEECATCDLESCEYAICKTCLEQQKNYGALESHLSGPQHKEAYSIWLETLAHISTCMPPANQPCTIRSCMRGRELITHLKDCPKKLSGKCMRCEIIWVGVCAHASHCTNRNCLIPQCRHVTEYKRSKG</sequence>
<dbReference type="PANTHER" id="PTHR13808:SF1">
    <property type="entry name" value="HISTONE ACETYLTRANSFERASE"/>
    <property type="match status" value="1"/>
</dbReference>
<reference evidence="13" key="1">
    <citation type="journal article" date="2019" name="Database">
        <title>The radish genome database (RadishGD): an integrated information resource for radish genomics.</title>
        <authorList>
            <person name="Yu H.J."/>
            <person name="Baek S."/>
            <person name="Lee Y.J."/>
            <person name="Cho A."/>
            <person name="Mun J.H."/>
        </authorList>
    </citation>
    <scope>NUCLEOTIDE SEQUENCE [LARGE SCALE GENOMIC DNA]</scope>
    <source>
        <strain evidence="13">cv. WK10039</strain>
    </source>
</reference>
<name>A0A9W3CU17_RAPSA</name>
<dbReference type="GO" id="GO:0005634">
    <property type="term" value="C:nucleus"/>
    <property type="evidence" value="ECO:0007669"/>
    <property type="project" value="UniProtKB-SubCell"/>
</dbReference>
<keyword evidence="3" id="KW-0808">Transferase</keyword>
<dbReference type="GO" id="GO:0045944">
    <property type="term" value="P:positive regulation of transcription by RNA polymerase II"/>
    <property type="evidence" value="ECO:0007669"/>
    <property type="project" value="TreeGrafter"/>
</dbReference>
<keyword evidence="9" id="KW-0804">Transcription</keyword>
<dbReference type="InterPro" id="IPR035898">
    <property type="entry name" value="TAZ_dom_sf"/>
</dbReference>
<dbReference type="GO" id="GO:0031490">
    <property type="term" value="F:chromatin DNA binding"/>
    <property type="evidence" value="ECO:0007669"/>
    <property type="project" value="TreeGrafter"/>
</dbReference>
<evidence type="ECO:0000256" key="10">
    <source>
        <dbReference type="ARBA" id="ARBA00023242"/>
    </source>
</evidence>
<evidence type="ECO:0000256" key="7">
    <source>
        <dbReference type="ARBA" id="ARBA00022853"/>
    </source>
</evidence>